<evidence type="ECO:0000313" key="2">
    <source>
        <dbReference type="EMBL" id="KAJ9688475.1"/>
    </source>
</evidence>
<evidence type="ECO:0000256" key="1">
    <source>
        <dbReference type="SAM" id="Phobius"/>
    </source>
</evidence>
<accession>A0AA38ZGM9</accession>
<comment type="caution">
    <text evidence="2">The sequence shown here is derived from an EMBL/GenBank/DDBJ whole genome shotgun (WGS) entry which is preliminary data.</text>
</comment>
<feature type="transmembrane region" description="Helical" evidence="1">
    <location>
        <begin position="271"/>
        <end position="293"/>
    </location>
</feature>
<feature type="transmembrane region" description="Helical" evidence="1">
    <location>
        <begin position="91"/>
        <end position="116"/>
    </location>
</feature>
<name>A0AA38ZGM9_VITRO</name>
<dbReference type="Proteomes" id="UP001168098">
    <property type="component" value="Unassembled WGS sequence"/>
</dbReference>
<dbReference type="EMBL" id="JARBHA010000011">
    <property type="protein sequence ID" value="KAJ9688475.1"/>
    <property type="molecule type" value="Genomic_DNA"/>
</dbReference>
<dbReference type="PANTHER" id="PTHR33133">
    <property type="entry name" value="OS08G0107100 PROTEIN-RELATED"/>
    <property type="match status" value="1"/>
</dbReference>
<feature type="transmembrane region" description="Helical" evidence="1">
    <location>
        <begin position="137"/>
        <end position="163"/>
    </location>
</feature>
<keyword evidence="3" id="KW-1185">Reference proteome</keyword>
<gene>
    <name evidence="2" type="ORF">PVL29_014239</name>
</gene>
<proteinExistence type="predicted"/>
<keyword evidence="1" id="KW-0472">Membrane</keyword>
<evidence type="ECO:0000313" key="3">
    <source>
        <dbReference type="Proteomes" id="UP001168098"/>
    </source>
</evidence>
<dbReference type="AlphaFoldDB" id="A0AA38ZGM9"/>
<reference evidence="2 3" key="1">
    <citation type="journal article" date="2023" name="BMC Biotechnol.">
        <title>Vitis rotundifolia cv Carlos genome sequencing.</title>
        <authorList>
            <person name="Huff M."/>
            <person name="Hulse-Kemp A."/>
            <person name="Scheffler B."/>
            <person name="Youngblood R."/>
            <person name="Simpson S."/>
            <person name="Babiker E."/>
            <person name="Staton M."/>
        </authorList>
    </citation>
    <scope>NUCLEOTIDE SEQUENCE [LARGE SCALE GENOMIC DNA]</scope>
    <source>
        <tissue evidence="2">Leaf</tissue>
    </source>
</reference>
<keyword evidence="1" id="KW-1133">Transmembrane helix</keyword>
<evidence type="ECO:0008006" key="4">
    <source>
        <dbReference type="Google" id="ProtNLM"/>
    </source>
</evidence>
<sequence>MSRRTTQVLESIHLMNTAQIFREAIRIMLLHPTHFHSISIFLFSPLPISLFMSHFLIHQFPQIPISAFKAIDHSLGQHGVLPLPKLLPKTLVHIIICFPSIITFSLLGRAATVQAVSDGYHGINLDRRRLLMRSGLVWVKLLYTSFWEFLIVLGLFGALVASLATVPKILFAFGVCSRVLGFLSVLGFAGIPFCVVFAHVMIVGNLARVVSVVESECYGFDSIVKAKRLMEGRRHTALVMALLSNVGFRLVECLFEFRMCGGMSLWEGPLLVSMYSLVLVLDTVMNAVFYYACKPPDFSVF</sequence>
<feature type="transmembrane region" description="Helical" evidence="1">
    <location>
        <begin position="35"/>
        <end position="57"/>
    </location>
</feature>
<protein>
    <recommendedName>
        <fullName evidence="4">Son of sevenless protein</fullName>
    </recommendedName>
</protein>
<organism evidence="2 3">
    <name type="scientific">Vitis rotundifolia</name>
    <name type="common">Muscadine grape</name>
    <dbReference type="NCBI Taxonomy" id="103349"/>
    <lineage>
        <taxon>Eukaryota</taxon>
        <taxon>Viridiplantae</taxon>
        <taxon>Streptophyta</taxon>
        <taxon>Embryophyta</taxon>
        <taxon>Tracheophyta</taxon>
        <taxon>Spermatophyta</taxon>
        <taxon>Magnoliopsida</taxon>
        <taxon>eudicotyledons</taxon>
        <taxon>Gunneridae</taxon>
        <taxon>Pentapetalae</taxon>
        <taxon>rosids</taxon>
        <taxon>Vitales</taxon>
        <taxon>Vitaceae</taxon>
        <taxon>Viteae</taxon>
        <taxon>Vitis</taxon>
    </lineage>
</organism>
<keyword evidence="1" id="KW-0812">Transmembrane</keyword>
<dbReference type="PANTHER" id="PTHR33133:SF9">
    <property type="entry name" value="SOLUTE CARRIER FAMILY 40 PROTEIN"/>
    <property type="match status" value="1"/>
</dbReference>
<feature type="transmembrane region" description="Helical" evidence="1">
    <location>
        <begin position="169"/>
        <end position="198"/>
    </location>
</feature>